<dbReference type="EMBL" id="JACOOX010000004">
    <property type="protein sequence ID" value="MBC5662799.1"/>
    <property type="molecule type" value="Genomic_DNA"/>
</dbReference>
<organism evidence="2 3">
    <name type="scientific">Coprococcus hominis</name>
    <name type="common">ex Liu et al. 2022</name>
    <dbReference type="NCBI Taxonomy" id="2763039"/>
    <lineage>
        <taxon>Bacteria</taxon>
        <taxon>Bacillati</taxon>
        <taxon>Bacillota</taxon>
        <taxon>Clostridia</taxon>
        <taxon>Lachnospirales</taxon>
        <taxon>Lachnospiraceae</taxon>
        <taxon>Coprococcus</taxon>
    </lineage>
</organism>
<evidence type="ECO:0000259" key="1">
    <source>
        <dbReference type="Pfam" id="PF01965"/>
    </source>
</evidence>
<dbReference type="InterPro" id="IPR006287">
    <property type="entry name" value="DJ-1"/>
</dbReference>
<dbReference type="PANTHER" id="PTHR48094:SF12">
    <property type="entry name" value="PARKINSON DISEASE PROTEIN 7 HOMOLOG"/>
    <property type="match status" value="1"/>
</dbReference>
<dbReference type="RefSeq" id="WP_118674453.1">
    <property type="nucleotide sequence ID" value="NZ_JACOOX010000004.1"/>
</dbReference>
<comment type="caution">
    <text evidence="2">The sequence shown here is derived from an EMBL/GenBank/DDBJ whole genome shotgun (WGS) entry which is preliminary data.</text>
</comment>
<reference evidence="2 3" key="1">
    <citation type="submission" date="2020-08" db="EMBL/GenBank/DDBJ databases">
        <title>Genome public.</title>
        <authorList>
            <person name="Liu C."/>
            <person name="Sun Q."/>
        </authorList>
    </citation>
    <scope>NUCLEOTIDE SEQUENCE [LARGE SCALE GENOMIC DNA]</scope>
    <source>
        <strain evidence="2 3">NSJ-10</strain>
    </source>
</reference>
<dbReference type="GO" id="GO:0005737">
    <property type="term" value="C:cytoplasm"/>
    <property type="evidence" value="ECO:0007669"/>
    <property type="project" value="TreeGrafter"/>
</dbReference>
<dbReference type="CDD" id="cd03135">
    <property type="entry name" value="GATase1_DJ-1"/>
    <property type="match status" value="1"/>
</dbReference>
<protein>
    <submittedName>
        <fullName evidence="2">DJ-1/PfpI family protein</fullName>
    </submittedName>
</protein>
<keyword evidence="3" id="KW-1185">Reference proteome</keyword>
<feature type="domain" description="DJ-1/PfpI" evidence="1">
    <location>
        <begin position="1"/>
        <end position="162"/>
    </location>
</feature>
<dbReference type="InterPro" id="IPR050325">
    <property type="entry name" value="Prot/Nucl_acid_deglycase"/>
</dbReference>
<gene>
    <name evidence="2" type="ORF">H8S09_07830</name>
</gene>
<dbReference type="NCBIfam" id="TIGR01383">
    <property type="entry name" value="not_thiJ"/>
    <property type="match status" value="1"/>
</dbReference>
<sequence length="180" mass="19302">MKVRMLFETGYEEVEALTVVDLLRRAKVDCLMVAADDQDTVTGSHGITVKMDEKISELADDADMIVLPGGMPGVTNLIANEKVKNLVCGQYEEGRYVAAICAAPTAFGAFGILKDKKATCYPGMEAGLHCAEVLYDSVVTDGKVITSRGMGTAIDFGLKLVEILTDQDTSEKLAAAIVYK</sequence>
<dbReference type="SUPFAM" id="SSF52317">
    <property type="entry name" value="Class I glutamine amidotransferase-like"/>
    <property type="match status" value="1"/>
</dbReference>
<evidence type="ECO:0000313" key="2">
    <source>
        <dbReference type="EMBL" id="MBC5662799.1"/>
    </source>
</evidence>
<proteinExistence type="predicted"/>
<name>A0A8I0DTV0_9FIRM</name>
<dbReference type="PANTHER" id="PTHR48094">
    <property type="entry name" value="PROTEIN/NUCLEIC ACID DEGLYCASE DJ-1-RELATED"/>
    <property type="match status" value="1"/>
</dbReference>
<dbReference type="InterPro" id="IPR029062">
    <property type="entry name" value="Class_I_gatase-like"/>
</dbReference>
<evidence type="ECO:0000313" key="3">
    <source>
        <dbReference type="Proteomes" id="UP000615234"/>
    </source>
</evidence>
<accession>A0A8I0DTV0</accession>
<dbReference type="AlphaFoldDB" id="A0A8I0DTV0"/>
<dbReference type="InterPro" id="IPR002818">
    <property type="entry name" value="DJ-1/PfpI"/>
</dbReference>
<dbReference type="Pfam" id="PF01965">
    <property type="entry name" value="DJ-1_PfpI"/>
    <property type="match status" value="1"/>
</dbReference>
<dbReference type="Gene3D" id="3.40.50.880">
    <property type="match status" value="1"/>
</dbReference>
<dbReference type="Proteomes" id="UP000615234">
    <property type="component" value="Unassembled WGS sequence"/>
</dbReference>